<dbReference type="InterPro" id="IPR000994">
    <property type="entry name" value="Pept_M24"/>
</dbReference>
<dbReference type="RefSeq" id="WP_068381852.1">
    <property type="nucleotide sequence ID" value="NZ_LSNE01000018.1"/>
</dbReference>
<name>A0A148KKW2_9ALTE</name>
<comment type="caution">
    <text evidence="3">The sequence shown here is derived from an EMBL/GenBank/DDBJ whole genome shotgun (WGS) entry which is preliminary data.</text>
</comment>
<dbReference type="Pfam" id="PF00557">
    <property type="entry name" value="Peptidase_M24"/>
    <property type="match status" value="1"/>
</dbReference>
<gene>
    <name evidence="3" type="ORF">AX660_02235</name>
</gene>
<evidence type="ECO:0000259" key="2">
    <source>
        <dbReference type="Pfam" id="PF00557"/>
    </source>
</evidence>
<dbReference type="InterPro" id="IPR036005">
    <property type="entry name" value="Creatinase/aminopeptidase-like"/>
</dbReference>
<feature type="domain" description="Peptidase M24" evidence="2">
    <location>
        <begin position="205"/>
        <end position="417"/>
    </location>
</feature>
<dbReference type="STRING" id="1799789.AX660_02235"/>
<dbReference type="AlphaFoldDB" id="A0A148KKW2"/>
<dbReference type="Proteomes" id="UP000070299">
    <property type="component" value="Unassembled WGS sequence"/>
</dbReference>
<feature type="chain" id="PRO_5007550175" evidence="1">
    <location>
        <begin position="19"/>
        <end position="449"/>
    </location>
</feature>
<accession>A0A148KKW2</accession>
<proteinExistence type="predicted"/>
<evidence type="ECO:0000313" key="4">
    <source>
        <dbReference type="Proteomes" id="UP000070299"/>
    </source>
</evidence>
<keyword evidence="3" id="KW-0378">Hydrolase</keyword>
<sequence>MKHLCLWLLLLASANAFADGRILSMRDRAQLIDNMLDDRLENLLPSLMRREGIDMWILISREYNEDPVLKTMLPANWLSARRRTILVLFDPGQDEQGNFKAIERLAVARYAVDSMFRKSWDKEQQPSQWDALVDLVKQKNPKKIALNKSTNVALADGLTATEYQEFTAALGPSFKTHIVSSEPLAIAWLETRSAMEMAVYPNIIKLGHEIVAQAFSNEVVKPGVTTTDDVAWWLRERVVELKLQTWFHPSVSLQRASTEKFDHLKAFSEGTEGQVILPGDLLHMDFGITYLRLNSDQQQHAYVLKEGETDAPAYLKKALANANRLQDIFTNNFKLGRTGNEVLSMSRQQAIAEGIKPSIYTHPIGFHGHAAGTTLGMWDSQGGVKGEGDYPLHENTAYSIELNAATFIPEWNKEIRIMLEEEAYFDRNGVSYMDGRQTSFHLISSQDVN</sequence>
<protein>
    <submittedName>
        <fullName evidence="3">Xaa-Pro aminopeptidase</fullName>
    </submittedName>
</protein>
<dbReference type="OrthoDB" id="9765815at2"/>
<dbReference type="GO" id="GO:0004177">
    <property type="term" value="F:aminopeptidase activity"/>
    <property type="evidence" value="ECO:0007669"/>
    <property type="project" value="UniProtKB-KW"/>
</dbReference>
<keyword evidence="3" id="KW-0031">Aminopeptidase</keyword>
<evidence type="ECO:0000256" key="1">
    <source>
        <dbReference type="SAM" id="SignalP"/>
    </source>
</evidence>
<keyword evidence="3" id="KW-0645">Protease</keyword>
<reference evidence="4" key="1">
    <citation type="submission" date="2016-02" db="EMBL/GenBank/DDBJ databases">
        <authorList>
            <person name="Schultz-Johansen M."/>
            <person name="Glaring M.A."/>
            <person name="Bech P.K."/>
            <person name="Stougaard P."/>
        </authorList>
    </citation>
    <scope>NUCLEOTIDE SEQUENCE [LARGE SCALE GENOMIC DNA]</scope>
    <source>
        <strain evidence="4">S66</strain>
    </source>
</reference>
<feature type="signal peptide" evidence="1">
    <location>
        <begin position="1"/>
        <end position="18"/>
    </location>
</feature>
<dbReference type="Gene3D" id="3.90.230.10">
    <property type="entry name" value="Creatinase/methionine aminopeptidase superfamily"/>
    <property type="match status" value="1"/>
</dbReference>
<dbReference type="SUPFAM" id="SSF55920">
    <property type="entry name" value="Creatinase/aminopeptidase"/>
    <property type="match status" value="1"/>
</dbReference>
<evidence type="ECO:0000313" key="3">
    <source>
        <dbReference type="EMBL" id="KXI26943.1"/>
    </source>
</evidence>
<dbReference type="EMBL" id="LSNE01000018">
    <property type="protein sequence ID" value="KXI26943.1"/>
    <property type="molecule type" value="Genomic_DNA"/>
</dbReference>
<keyword evidence="1" id="KW-0732">Signal</keyword>
<keyword evidence="4" id="KW-1185">Reference proteome</keyword>
<organism evidence="3 4">
    <name type="scientific">Paraglaciecola hydrolytica</name>
    <dbReference type="NCBI Taxonomy" id="1799789"/>
    <lineage>
        <taxon>Bacteria</taxon>
        <taxon>Pseudomonadati</taxon>
        <taxon>Pseudomonadota</taxon>
        <taxon>Gammaproteobacteria</taxon>
        <taxon>Alteromonadales</taxon>
        <taxon>Alteromonadaceae</taxon>
        <taxon>Paraglaciecola</taxon>
    </lineage>
</organism>